<dbReference type="EMBL" id="CP136895">
    <property type="protein sequence ID" value="WOL11897.1"/>
    <property type="molecule type" value="Genomic_DNA"/>
</dbReference>
<dbReference type="GO" id="GO:0005886">
    <property type="term" value="C:plasma membrane"/>
    <property type="evidence" value="ECO:0007669"/>
    <property type="project" value="TreeGrafter"/>
</dbReference>
<dbReference type="AlphaFoldDB" id="A0AAQ3KUB7"/>
<evidence type="ECO:0000256" key="4">
    <source>
        <dbReference type="ARBA" id="ARBA00082491"/>
    </source>
</evidence>
<dbReference type="InterPro" id="IPR041844">
    <property type="entry name" value="Plantacyanin"/>
</dbReference>
<keyword evidence="2" id="KW-0186">Copper</keyword>
<name>A0AAQ3KUB7_9LILI</name>
<proteinExistence type="predicted"/>
<dbReference type="FunFam" id="2.60.40.420:FF:000013">
    <property type="entry name" value="basic blue protein-like"/>
    <property type="match status" value="1"/>
</dbReference>
<evidence type="ECO:0000256" key="1">
    <source>
        <dbReference type="ARBA" id="ARBA00022723"/>
    </source>
</evidence>
<evidence type="ECO:0000256" key="3">
    <source>
        <dbReference type="ARBA" id="ARBA00023157"/>
    </source>
</evidence>
<feature type="domain" description="Phytocyanin" evidence="6">
    <location>
        <begin position="27"/>
        <end position="122"/>
    </location>
</feature>
<dbReference type="PROSITE" id="PS51485">
    <property type="entry name" value="PHYTOCYANIN"/>
    <property type="match status" value="1"/>
</dbReference>
<dbReference type="GO" id="GO:0046872">
    <property type="term" value="F:metal ion binding"/>
    <property type="evidence" value="ECO:0007669"/>
    <property type="project" value="UniProtKB-KW"/>
</dbReference>
<feature type="signal peptide" evidence="5">
    <location>
        <begin position="1"/>
        <end position="26"/>
    </location>
</feature>
<evidence type="ECO:0000256" key="5">
    <source>
        <dbReference type="SAM" id="SignalP"/>
    </source>
</evidence>
<dbReference type="PANTHER" id="PTHR33021:SF9">
    <property type="entry name" value="PUTATIVE, EXPRESSED-RELATED"/>
    <property type="match status" value="1"/>
</dbReference>
<dbReference type="Proteomes" id="UP001327560">
    <property type="component" value="Chromosome 6"/>
</dbReference>
<dbReference type="InterPro" id="IPR008972">
    <property type="entry name" value="Cupredoxin"/>
</dbReference>
<dbReference type="InterPro" id="IPR039391">
    <property type="entry name" value="Phytocyanin-like"/>
</dbReference>
<dbReference type="PANTHER" id="PTHR33021">
    <property type="entry name" value="BLUE COPPER PROTEIN"/>
    <property type="match status" value="1"/>
</dbReference>
<gene>
    <name evidence="7" type="ORF">Cni_G20661</name>
</gene>
<evidence type="ECO:0000256" key="2">
    <source>
        <dbReference type="ARBA" id="ARBA00023008"/>
    </source>
</evidence>
<reference evidence="7 8" key="1">
    <citation type="submission" date="2023-10" db="EMBL/GenBank/DDBJ databases">
        <title>Chromosome-scale genome assembly provides insights into flower coloration mechanisms of Canna indica.</title>
        <authorList>
            <person name="Li C."/>
        </authorList>
    </citation>
    <scope>NUCLEOTIDE SEQUENCE [LARGE SCALE GENOMIC DNA]</scope>
    <source>
        <tissue evidence="7">Flower</tissue>
    </source>
</reference>
<feature type="chain" id="PRO_5042931618" description="Plantacyanin" evidence="5">
    <location>
        <begin position="27"/>
        <end position="122"/>
    </location>
</feature>
<sequence length="122" mass="13090">MGRGSVMTMGSVLLLCLLIHTEIADAATYVVGDRRGWTFNTAGWTRGKRFRAGDVLVFNYSPSAHNVVAVSAAGYNSCSAPRGSRFLTSGKDRVTLSRGTNYFICSFTSHCQSGMKIAVTAV</sequence>
<dbReference type="Gene3D" id="2.60.40.420">
    <property type="entry name" value="Cupredoxins - blue copper proteins"/>
    <property type="match status" value="1"/>
</dbReference>
<keyword evidence="5" id="KW-0732">Signal</keyword>
<dbReference type="CDD" id="cd11013">
    <property type="entry name" value="Plantacyanin"/>
    <property type="match status" value="1"/>
</dbReference>
<accession>A0AAQ3KUB7</accession>
<protein>
    <recommendedName>
        <fullName evidence="4">Plantacyanin</fullName>
    </recommendedName>
</protein>
<organism evidence="7 8">
    <name type="scientific">Canna indica</name>
    <name type="common">Indian-shot</name>
    <dbReference type="NCBI Taxonomy" id="4628"/>
    <lineage>
        <taxon>Eukaryota</taxon>
        <taxon>Viridiplantae</taxon>
        <taxon>Streptophyta</taxon>
        <taxon>Embryophyta</taxon>
        <taxon>Tracheophyta</taxon>
        <taxon>Spermatophyta</taxon>
        <taxon>Magnoliopsida</taxon>
        <taxon>Liliopsida</taxon>
        <taxon>Zingiberales</taxon>
        <taxon>Cannaceae</taxon>
        <taxon>Canna</taxon>
    </lineage>
</organism>
<dbReference type="Pfam" id="PF02298">
    <property type="entry name" value="Cu_bind_like"/>
    <property type="match status" value="1"/>
</dbReference>
<keyword evidence="3" id="KW-1015">Disulfide bond</keyword>
<dbReference type="GO" id="GO:0009055">
    <property type="term" value="F:electron transfer activity"/>
    <property type="evidence" value="ECO:0007669"/>
    <property type="project" value="InterPro"/>
</dbReference>
<evidence type="ECO:0000313" key="8">
    <source>
        <dbReference type="Proteomes" id="UP001327560"/>
    </source>
</evidence>
<dbReference type="SUPFAM" id="SSF49503">
    <property type="entry name" value="Cupredoxins"/>
    <property type="match status" value="1"/>
</dbReference>
<evidence type="ECO:0000313" key="7">
    <source>
        <dbReference type="EMBL" id="WOL11897.1"/>
    </source>
</evidence>
<keyword evidence="8" id="KW-1185">Reference proteome</keyword>
<dbReference type="InterPro" id="IPR003245">
    <property type="entry name" value="Phytocyanin_dom"/>
</dbReference>
<keyword evidence="1" id="KW-0479">Metal-binding</keyword>
<evidence type="ECO:0000259" key="6">
    <source>
        <dbReference type="PROSITE" id="PS51485"/>
    </source>
</evidence>